<reference evidence="5" key="2">
    <citation type="submission" date="2018-10" db="UniProtKB">
        <authorList>
            <consortium name="EnsemblPlants"/>
        </authorList>
    </citation>
    <scope>IDENTIFICATION</scope>
</reference>
<dbReference type="PROSITE" id="PS00636">
    <property type="entry name" value="DNAJ_1"/>
    <property type="match status" value="1"/>
</dbReference>
<accession>A0A3B6FZC3</accession>
<dbReference type="AlphaFoldDB" id="A0A3B6FZC3"/>
<dbReference type="InterPro" id="IPR036869">
    <property type="entry name" value="J_dom_sf"/>
</dbReference>
<evidence type="ECO:0000256" key="3">
    <source>
        <dbReference type="PROSITE-ProRule" id="PRU00339"/>
    </source>
</evidence>
<dbReference type="InterPro" id="IPR001623">
    <property type="entry name" value="DnaJ_domain"/>
</dbReference>
<dbReference type="Gene3D" id="1.10.287.110">
    <property type="entry name" value="DnaJ domain"/>
    <property type="match status" value="1"/>
</dbReference>
<dbReference type="SMART" id="SM00028">
    <property type="entry name" value="TPR"/>
    <property type="match status" value="3"/>
</dbReference>
<organism evidence="5">
    <name type="scientific">Triticum aestivum</name>
    <name type="common">Wheat</name>
    <dbReference type="NCBI Taxonomy" id="4565"/>
    <lineage>
        <taxon>Eukaryota</taxon>
        <taxon>Viridiplantae</taxon>
        <taxon>Streptophyta</taxon>
        <taxon>Embryophyta</taxon>
        <taxon>Tracheophyta</taxon>
        <taxon>Spermatophyta</taxon>
        <taxon>Magnoliopsida</taxon>
        <taxon>Liliopsida</taxon>
        <taxon>Poales</taxon>
        <taxon>Poaceae</taxon>
        <taxon>BOP clade</taxon>
        <taxon>Pooideae</taxon>
        <taxon>Triticodae</taxon>
        <taxon>Triticeae</taxon>
        <taxon>Triticinae</taxon>
        <taxon>Triticum</taxon>
    </lineage>
</organism>
<dbReference type="Proteomes" id="UP000019116">
    <property type="component" value="Chromosome 3B"/>
</dbReference>
<evidence type="ECO:0000256" key="2">
    <source>
        <dbReference type="ARBA" id="ARBA00022803"/>
    </source>
</evidence>
<keyword evidence="6" id="KW-1185">Reference proteome</keyword>
<feature type="repeat" description="TPR" evidence="3">
    <location>
        <begin position="153"/>
        <end position="186"/>
    </location>
</feature>
<dbReference type="FunFam" id="1.10.287.110:FF:000055">
    <property type="entry name" value="DnaJ subfamily C member 7"/>
    <property type="match status" value="1"/>
</dbReference>
<dbReference type="GO" id="GO:0005783">
    <property type="term" value="C:endoplasmic reticulum"/>
    <property type="evidence" value="ECO:0007669"/>
    <property type="project" value="UniProtKB-ARBA"/>
</dbReference>
<dbReference type="PRINTS" id="PR00625">
    <property type="entry name" value="JDOMAIN"/>
</dbReference>
<dbReference type="PANTHER" id="PTHR45188:SF2">
    <property type="entry name" value="DNAJ HOMOLOG SUBFAMILY C MEMBER 7"/>
    <property type="match status" value="1"/>
</dbReference>
<dbReference type="SUPFAM" id="SSF46565">
    <property type="entry name" value="Chaperone J-domain"/>
    <property type="match status" value="1"/>
</dbReference>
<dbReference type="CDD" id="cd06257">
    <property type="entry name" value="DnaJ"/>
    <property type="match status" value="1"/>
</dbReference>
<dbReference type="PANTHER" id="PTHR45188">
    <property type="entry name" value="DNAJ PROTEIN P58IPK HOMOLOG"/>
    <property type="match status" value="1"/>
</dbReference>
<gene>
    <name evidence="5" type="primary">LOC123072924</name>
</gene>
<evidence type="ECO:0000256" key="1">
    <source>
        <dbReference type="ARBA" id="ARBA00022737"/>
    </source>
</evidence>
<dbReference type="SMART" id="SM00271">
    <property type="entry name" value="DnaJ"/>
    <property type="match status" value="1"/>
</dbReference>
<dbReference type="PROSITE" id="PS50005">
    <property type="entry name" value="TPR"/>
    <property type="match status" value="2"/>
</dbReference>
<dbReference type="Gramene" id="TraesRN3B0101536200.2">
    <property type="protein sequence ID" value="TraesRN3B0101536200.2"/>
    <property type="gene ID" value="TraesRN3B0101536200"/>
</dbReference>
<proteinExistence type="predicted"/>
<dbReference type="Pfam" id="PF13181">
    <property type="entry name" value="TPR_8"/>
    <property type="match status" value="1"/>
</dbReference>
<feature type="domain" description="J" evidence="4">
    <location>
        <begin position="207"/>
        <end position="273"/>
    </location>
</feature>
<evidence type="ECO:0000313" key="6">
    <source>
        <dbReference type="Proteomes" id="UP000019116"/>
    </source>
</evidence>
<protein>
    <recommendedName>
        <fullName evidence="4">J domain-containing protein</fullName>
    </recommendedName>
</protein>
<dbReference type="EnsemblPlants" id="TraesCS3B02G603100.2">
    <property type="protein sequence ID" value="TraesCS3B02G603100.2"/>
    <property type="gene ID" value="TraesCS3B02G603100"/>
</dbReference>
<dbReference type="Pfam" id="PF14559">
    <property type="entry name" value="TPR_19"/>
    <property type="match status" value="1"/>
</dbReference>
<dbReference type="SMR" id="A0A3B6FZC3"/>
<reference evidence="5" key="1">
    <citation type="submission" date="2018-08" db="EMBL/GenBank/DDBJ databases">
        <authorList>
            <person name="Rossello M."/>
        </authorList>
    </citation>
    <scope>NUCLEOTIDE SEQUENCE [LARGE SCALE GENOMIC DNA]</scope>
    <source>
        <strain evidence="5">cv. Chinese Spring</strain>
    </source>
</reference>
<dbReference type="InterPro" id="IPR011990">
    <property type="entry name" value="TPR-like_helical_dom_sf"/>
</dbReference>
<dbReference type="InterPro" id="IPR018253">
    <property type="entry name" value="DnaJ_domain_CS"/>
</dbReference>
<dbReference type="Gramene" id="TraesCS3B02G603100.2">
    <property type="protein sequence ID" value="TraesCS3B02G603100.2"/>
    <property type="gene ID" value="TraesCS3B02G603100"/>
</dbReference>
<name>A0A3B6FZC3_WHEAT</name>
<dbReference type="Gene3D" id="1.25.40.10">
    <property type="entry name" value="Tetratricopeptide repeat domain"/>
    <property type="match status" value="1"/>
</dbReference>
<keyword evidence="2 3" id="KW-0802">TPR repeat</keyword>
<evidence type="ECO:0000259" key="4">
    <source>
        <dbReference type="PROSITE" id="PS50076"/>
    </source>
</evidence>
<dbReference type="InterPro" id="IPR019734">
    <property type="entry name" value="TPR_rpt"/>
</dbReference>
<dbReference type="SUPFAM" id="SSF48452">
    <property type="entry name" value="TPR-like"/>
    <property type="match status" value="2"/>
</dbReference>
<dbReference type="Pfam" id="PF00226">
    <property type="entry name" value="DnaJ"/>
    <property type="match status" value="1"/>
</dbReference>
<dbReference type="PROSITE" id="PS50076">
    <property type="entry name" value="DNAJ_2"/>
    <property type="match status" value="1"/>
</dbReference>
<evidence type="ECO:0000313" key="5">
    <source>
        <dbReference type="EnsemblPlants" id="TraesCS3B02G603100.2"/>
    </source>
</evidence>
<dbReference type="Gramene" id="TraesCS3B03G1527500.2">
    <property type="protein sequence ID" value="TraesCS3B03G1527500.2.CDS"/>
    <property type="gene ID" value="TraesCS3B03G1527500"/>
</dbReference>
<dbReference type="OrthoDB" id="10250354at2759"/>
<keyword evidence="1" id="KW-0677">Repeat</keyword>
<sequence>MQAKLLKAKALLALKDYSNVISETGFILKEDEDNLDALLLRGRAYYYLADHDVANRHYQKGLRLDPEHSELKKAYFGLKKLLKKTKSAEDNAAKSKFRVAVEDYKAALAMDPDHTLYNVQLHLGLCKTLVKLGRGKEAINTCTEALSIDEELVEALSQRGEAKLLTEDWEGAVEDLKEAAQKSPQDMAIREALMKAERQLKLSKRKDWYKILGISKTASAADIKRAYKRLALQWHPDKNVENREEAENMFREIASAYEVLSDEDKRVRYDRGEDLEEMGMGGGGGGFDPFGGGGGQQYTFHHGGGFPGGGFQFNFG</sequence>
<feature type="repeat" description="TPR" evidence="3">
    <location>
        <begin position="35"/>
        <end position="68"/>
    </location>
</feature>